<dbReference type="AlphaFoldDB" id="A0AAD9K4I2"/>
<dbReference type="PANTHER" id="PTHR13493">
    <property type="entry name" value="ZINC FINGER CCHC DOMAIN-CONTAINING"/>
    <property type="match status" value="1"/>
</dbReference>
<evidence type="ECO:0000259" key="4">
    <source>
        <dbReference type="Pfam" id="PF06839"/>
    </source>
</evidence>
<evidence type="ECO:0000313" key="6">
    <source>
        <dbReference type="Proteomes" id="UP001208570"/>
    </source>
</evidence>
<dbReference type="EMBL" id="JAODUP010000074">
    <property type="protein sequence ID" value="KAK2163800.1"/>
    <property type="molecule type" value="Genomic_DNA"/>
</dbReference>
<dbReference type="GO" id="GO:0008988">
    <property type="term" value="F:rRNA (adenine-N6-)-methyltransferase activity"/>
    <property type="evidence" value="ECO:0007669"/>
    <property type="project" value="InterPro"/>
</dbReference>
<dbReference type="Proteomes" id="UP001208570">
    <property type="component" value="Unassembled WGS sequence"/>
</dbReference>
<protein>
    <recommendedName>
        <fullName evidence="4">GRF-type domain-containing protein</fullName>
    </recommendedName>
</protein>
<dbReference type="PROSITE" id="PS50216">
    <property type="entry name" value="DHHC"/>
    <property type="match status" value="1"/>
</dbReference>
<evidence type="ECO:0000313" key="5">
    <source>
        <dbReference type="EMBL" id="KAK2163800.1"/>
    </source>
</evidence>
<comment type="caution">
    <text evidence="5">The sequence shown here is derived from an EMBL/GenBank/DDBJ whole genome shotgun (WGS) entry which is preliminary data.</text>
</comment>
<dbReference type="PANTHER" id="PTHR13493:SF3">
    <property type="entry name" value="RRNA N6-ADENOSINE-METHYLTRANSFERASE ZCCHC4"/>
    <property type="match status" value="1"/>
</dbReference>
<accession>A0AAD9K4I2</accession>
<reference evidence="5" key="1">
    <citation type="journal article" date="2023" name="Mol. Biol. Evol.">
        <title>Third-Generation Sequencing Reveals the Adaptive Role of the Epigenome in Three Deep-Sea Polychaetes.</title>
        <authorList>
            <person name="Perez M."/>
            <person name="Aroh O."/>
            <person name="Sun Y."/>
            <person name="Lan Y."/>
            <person name="Juniper S.K."/>
            <person name="Young C.R."/>
            <person name="Angers B."/>
            <person name="Qian P.Y."/>
        </authorList>
    </citation>
    <scope>NUCLEOTIDE SEQUENCE</scope>
    <source>
        <strain evidence="5">P08H-3</strain>
    </source>
</reference>
<dbReference type="InterPro" id="IPR037275">
    <property type="entry name" value="Znf_CTCHY_sf"/>
</dbReference>
<dbReference type="SUPFAM" id="SSF161245">
    <property type="entry name" value="Zinc hairpin stack"/>
    <property type="match status" value="1"/>
</dbReference>
<evidence type="ECO:0000256" key="1">
    <source>
        <dbReference type="ARBA" id="ARBA00022723"/>
    </source>
</evidence>
<proteinExistence type="predicted"/>
<dbReference type="GO" id="GO:0005737">
    <property type="term" value="C:cytoplasm"/>
    <property type="evidence" value="ECO:0007669"/>
    <property type="project" value="TreeGrafter"/>
</dbReference>
<dbReference type="GO" id="GO:0008270">
    <property type="term" value="F:zinc ion binding"/>
    <property type="evidence" value="ECO:0007669"/>
    <property type="project" value="UniProtKB-KW"/>
</dbReference>
<evidence type="ECO:0000256" key="3">
    <source>
        <dbReference type="ARBA" id="ARBA00022833"/>
    </source>
</evidence>
<gene>
    <name evidence="5" type="ORF">LSH36_74g11013</name>
</gene>
<dbReference type="InterPro" id="IPR010666">
    <property type="entry name" value="Znf_GRF"/>
</dbReference>
<organism evidence="5 6">
    <name type="scientific">Paralvinella palmiformis</name>
    <dbReference type="NCBI Taxonomy" id="53620"/>
    <lineage>
        <taxon>Eukaryota</taxon>
        <taxon>Metazoa</taxon>
        <taxon>Spiralia</taxon>
        <taxon>Lophotrochozoa</taxon>
        <taxon>Annelida</taxon>
        <taxon>Polychaeta</taxon>
        <taxon>Sedentaria</taxon>
        <taxon>Canalipalpata</taxon>
        <taxon>Terebellida</taxon>
        <taxon>Terebelliformia</taxon>
        <taxon>Alvinellidae</taxon>
        <taxon>Paralvinella</taxon>
    </lineage>
</organism>
<keyword evidence="2" id="KW-0863">Zinc-finger</keyword>
<name>A0AAD9K4I2_9ANNE</name>
<sequence>MEIMTSKYSSCGVDVVLESLDNADSPHCPHGPTLLFERYFKGSVKHFYACSACRDRKSCSFFQWANESLSKEKLNERHNQMIQLQKAAFSQEEYKKSSSVAITCSTITSSVDKSPSRLTRKFLHEDDGTSSSHGNTLIIMDPPFGGMVNVLSRTVGRIQKDWKEVNPGKVTYDNHKVFTGNKKFNKHGSPVRIFTNLPSSDVILPTSGYRFCKQCTRYVSLENKHCEQCNDCTSKDGRQYVHCTLCKRCVKPSWSHCGRCDKCHIPGYKCQAPNMAVYKTI</sequence>
<keyword evidence="3" id="KW-0862">Zinc</keyword>
<keyword evidence="6" id="KW-1185">Reference proteome</keyword>
<feature type="domain" description="GRF-type" evidence="4">
    <location>
        <begin position="27"/>
        <end position="67"/>
    </location>
</feature>
<keyword evidence="1" id="KW-0479">Metal-binding</keyword>
<dbReference type="GO" id="GO:0005730">
    <property type="term" value="C:nucleolus"/>
    <property type="evidence" value="ECO:0007669"/>
    <property type="project" value="TreeGrafter"/>
</dbReference>
<dbReference type="Pfam" id="PF06839">
    <property type="entry name" value="Zn_ribbon_GRF"/>
    <property type="match status" value="1"/>
</dbReference>
<evidence type="ECO:0000256" key="2">
    <source>
        <dbReference type="ARBA" id="ARBA00022771"/>
    </source>
</evidence>
<dbReference type="InterPro" id="IPR039846">
    <property type="entry name" value="ZCCHC4"/>
</dbReference>